<feature type="transmembrane region" description="Helical" evidence="11">
    <location>
        <begin position="12"/>
        <end position="34"/>
    </location>
</feature>
<name>A0A0B3Y593_9ALTE</name>
<evidence type="ECO:0000256" key="10">
    <source>
        <dbReference type="ARBA" id="ARBA00030772"/>
    </source>
</evidence>
<evidence type="ECO:0000313" key="13">
    <source>
        <dbReference type="Proteomes" id="UP000031197"/>
    </source>
</evidence>
<evidence type="ECO:0000256" key="8">
    <source>
        <dbReference type="ARBA" id="ARBA00022927"/>
    </source>
</evidence>
<sequence length="254" mass="27302">MKSKVSWSIGGIIAFLLFAIAYMPAVHVIGRIALPSTVAVSGVSGTLFSGKAQMVVVNELPINNVKWELSPLHMLIGNIKLDLKAGNIRDKNDIAFEGPITTGLFSQETINTENFTLYLPVDRVLAQVRLPLPVNAGGRFKVSLNDLTFGPTCQSLDGTGDWLNATVAGTQGPIDFGTYSAKLRCEGDDIGILVSEPNLLSLSMDAVIPTTMKNIRVSGKFKPDNSLPQEVHQAARLFGTPDSSGYIGFQIPRT</sequence>
<dbReference type="InterPro" id="IPR022792">
    <property type="entry name" value="T2SS_protein-GspN"/>
</dbReference>
<dbReference type="GO" id="GO:0015628">
    <property type="term" value="P:protein secretion by the type II secretion system"/>
    <property type="evidence" value="ECO:0007669"/>
    <property type="project" value="InterPro"/>
</dbReference>
<keyword evidence="4" id="KW-0813">Transport</keyword>
<evidence type="ECO:0000256" key="11">
    <source>
        <dbReference type="SAM" id="Phobius"/>
    </source>
</evidence>
<keyword evidence="8" id="KW-0653">Protein transport</keyword>
<evidence type="ECO:0000256" key="3">
    <source>
        <dbReference type="ARBA" id="ARBA00021563"/>
    </source>
</evidence>
<evidence type="ECO:0000256" key="4">
    <source>
        <dbReference type="ARBA" id="ARBA00022448"/>
    </source>
</evidence>
<gene>
    <name evidence="12" type="ORF">RJ41_12895</name>
</gene>
<comment type="caution">
    <text evidence="12">The sequence shown here is derived from an EMBL/GenBank/DDBJ whole genome shotgun (WGS) entry which is preliminary data.</text>
</comment>
<keyword evidence="11" id="KW-1133">Transmembrane helix</keyword>
<dbReference type="Pfam" id="PF01203">
    <property type="entry name" value="T2SSN"/>
    <property type="match status" value="1"/>
</dbReference>
<organism evidence="12 13">
    <name type="scientific">Alteromonas marina</name>
    <dbReference type="NCBI Taxonomy" id="203795"/>
    <lineage>
        <taxon>Bacteria</taxon>
        <taxon>Pseudomonadati</taxon>
        <taxon>Pseudomonadota</taxon>
        <taxon>Gammaproteobacteria</taxon>
        <taxon>Alteromonadales</taxon>
        <taxon>Alteromonadaceae</taxon>
        <taxon>Alteromonas/Salinimonas group</taxon>
        <taxon>Alteromonas</taxon>
    </lineage>
</organism>
<reference evidence="12 13" key="1">
    <citation type="submission" date="2014-12" db="EMBL/GenBank/DDBJ databases">
        <title>Genome sequencing of Alteromonas marina AD001.</title>
        <authorList>
            <person name="Adrian T.G.S."/>
            <person name="Chan K.G."/>
        </authorList>
    </citation>
    <scope>NUCLEOTIDE SEQUENCE [LARGE SCALE GENOMIC DNA]</scope>
    <source>
        <strain evidence="12 13">AD001</strain>
    </source>
</reference>
<evidence type="ECO:0000256" key="6">
    <source>
        <dbReference type="ARBA" id="ARBA00022519"/>
    </source>
</evidence>
<dbReference type="AlphaFoldDB" id="A0A0B3Y593"/>
<evidence type="ECO:0000256" key="2">
    <source>
        <dbReference type="ARBA" id="ARBA00007208"/>
    </source>
</evidence>
<dbReference type="EMBL" id="JWLW01000023">
    <property type="protein sequence ID" value="KHT50678.1"/>
    <property type="molecule type" value="Genomic_DNA"/>
</dbReference>
<keyword evidence="13" id="KW-1185">Reference proteome</keyword>
<keyword evidence="5" id="KW-1003">Cell membrane</keyword>
<dbReference type="Proteomes" id="UP000031197">
    <property type="component" value="Unassembled WGS sequence"/>
</dbReference>
<comment type="similarity">
    <text evidence="2">Belongs to the GSP N family.</text>
</comment>
<dbReference type="OrthoDB" id="6118198at2"/>
<keyword evidence="7 11" id="KW-0812">Transmembrane</keyword>
<dbReference type="GO" id="GO:0005886">
    <property type="term" value="C:plasma membrane"/>
    <property type="evidence" value="ECO:0007669"/>
    <property type="project" value="UniProtKB-SubCell"/>
</dbReference>
<comment type="subcellular location">
    <subcellularLocation>
        <location evidence="1">Cell inner membrane</location>
    </subcellularLocation>
</comment>
<evidence type="ECO:0000256" key="1">
    <source>
        <dbReference type="ARBA" id="ARBA00004533"/>
    </source>
</evidence>
<evidence type="ECO:0000313" key="12">
    <source>
        <dbReference type="EMBL" id="KHT50678.1"/>
    </source>
</evidence>
<keyword evidence="6" id="KW-0997">Cell inner membrane</keyword>
<accession>A0A0B3Y593</accession>
<evidence type="ECO:0000256" key="9">
    <source>
        <dbReference type="ARBA" id="ARBA00023136"/>
    </source>
</evidence>
<evidence type="ECO:0000256" key="5">
    <source>
        <dbReference type="ARBA" id="ARBA00022475"/>
    </source>
</evidence>
<protein>
    <recommendedName>
        <fullName evidence="3">Type II secretion system protein N</fullName>
    </recommendedName>
    <alternativeName>
        <fullName evidence="10">General secretion pathway protein N</fullName>
    </alternativeName>
</protein>
<dbReference type="GO" id="GO:0015627">
    <property type="term" value="C:type II protein secretion system complex"/>
    <property type="evidence" value="ECO:0007669"/>
    <property type="project" value="InterPro"/>
</dbReference>
<dbReference type="RefSeq" id="WP_039221459.1">
    <property type="nucleotide sequence ID" value="NZ_JWLW01000023.1"/>
</dbReference>
<evidence type="ECO:0000256" key="7">
    <source>
        <dbReference type="ARBA" id="ARBA00022692"/>
    </source>
</evidence>
<proteinExistence type="inferred from homology"/>
<keyword evidence="9 11" id="KW-0472">Membrane</keyword>